<dbReference type="eggNOG" id="COG0385">
    <property type="taxonomic scope" value="Bacteria"/>
</dbReference>
<organism evidence="2 3">
    <name type="scientific">Azorhizobium caulinodans (strain ATCC 43989 / DSM 5975 / JCM 20966 / LMG 6465 / NBRC 14845 / NCIMB 13405 / ORS 571)</name>
    <dbReference type="NCBI Taxonomy" id="438753"/>
    <lineage>
        <taxon>Bacteria</taxon>
        <taxon>Pseudomonadati</taxon>
        <taxon>Pseudomonadota</taxon>
        <taxon>Alphaproteobacteria</taxon>
        <taxon>Hyphomicrobiales</taxon>
        <taxon>Xanthobacteraceae</taxon>
        <taxon>Azorhizobium</taxon>
    </lineage>
</organism>
<dbReference type="HOGENOM" id="CLU_074101_0_0_5"/>
<feature type="transmembrane region" description="Helical" evidence="1">
    <location>
        <begin position="233"/>
        <end position="258"/>
    </location>
</feature>
<reference evidence="3" key="2">
    <citation type="submission" date="2007-04" db="EMBL/GenBank/DDBJ databases">
        <title>Complete genome sequence of the nitrogen-fixing bacterium Azorhizobium caulinodans ORS571.</title>
        <authorList>
            <person name="Lee K.B."/>
            <person name="Backer P.D."/>
            <person name="Aono T."/>
            <person name="Liu C.T."/>
            <person name="Suzuki S."/>
            <person name="Suzuki T."/>
            <person name="Kaneko T."/>
            <person name="Yamada M."/>
            <person name="Tabata S."/>
            <person name="Kupfer D.M."/>
            <person name="Najar F.Z."/>
            <person name="Wiley G.B."/>
            <person name="Roe B."/>
            <person name="Binnewies T."/>
            <person name="Ussery D."/>
            <person name="Vereecke D."/>
            <person name="Gevers D."/>
            <person name="Holsters M."/>
            <person name="Oyaizu H."/>
        </authorList>
    </citation>
    <scope>NUCLEOTIDE SEQUENCE [LARGE SCALE GENOMIC DNA]</scope>
    <source>
        <strain evidence="3">ATCC 43989 / DSM 5975 / JCM 20966 / LMG 6465 / NBRC 14845 / NCIMB 13405 / ORS 571</strain>
    </source>
</reference>
<feature type="transmembrane region" description="Helical" evidence="1">
    <location>
        <begin position="208"/>
        <end position="227"/>
    </location>
</feature>
<keyword evidence="1" id="KW-0472">Membrane</keyword>
<dbReference type="STRING" id="438753.AZC_2238"/>
<keyword evidence="3" id="KW-1185">Reference proteome</keyword>
<dbReference type="Proteomes" id="UP000000270">
    <property type="component" value="Chromosome"/>
</dbReference>
<name>A8I576_AZOC5</name>
<gene>
    <name evidence="2" type="ordered locus">AZC_2238</name>
</gene>
<keyword evidence="1" id="KW-0812">Transmembrane</keyword>
<dbReference type="Gene3D" id="1.20.1530.20">
    <property type="match status" value="1"/>
</dbReference>
<reference evidence="2 3" key="3">
    <citation type="journal article" date="2008" name="BMC Genomics">
        <title>The genome of the versatile nitrogen fixer Azorhizobium caulinodans ORS571.</title>
        <authorList>
            <person name="Lee KB."/>
            <person name="Backer P.D."/>
            <person name="Aono T."/>
            <person name="Liu CT."/>
            <person name="Suzuki S."/>
            <person name="Suzuki T."/>
            <person name="Kaneko T."/>
            <person name="Yamada M."/>
            <person name="Tabata S."/>
            <person name="Kupfer D.M."/>
            <person name="Najar F.Z."/>
            <person name="Wiley G.B."/>
            <person name="Roe B."/>
            <person name="Binnewies T.T."/>
            <person name="Ussery D.W."/>
            <person name="D'Haeze W."/>
            <person name="Herder J.D."/>
            <person name="Gevers D."/>
            <person name="Vereecke D."/>
            <person name="Holsters M."/>
            <person name="Oyaizu H."/>
        </authorList>
    </citation>
    <scope>NUCLEOTIDE SEQUENCE [LARGE SCALE GENOMIC DNA]</scope>
    <source>
        <strain evidence="3">ATCC 43989 / DSM 5975 / JCM 20966 / LMG 6465 / NBRC 14845 / NCIMB 13405 / ORS 571</strain>
    </source>
</reference>
<evidence type="ECO:0000256" key="1">
    <source>
        <dbReference type="SAM" id="Phobius"/>
    </source>
</evidence>
<evidence type="ECO:0000313" key="3">
    <source>
        <dbReference type="Proteomes" id="UP000000270"/>
    </source>
</evidence>
<accession>A8I576</accession>
<evidence type="ECO:0008006" key="4">
    <source>
        <dbReference type="Google" id="ProtNLM"/>
    </source>
</evidence>
<feature type="transmembrane region" description="Helical" evidence="1">
    <location>
        <begin position="169"/>
        <end position="187"/>
    </location>
</feature>
<reference evidence="2 3" key="1">
    <citation type="journal article" date="2007" name="Appl. Environ. Microbiol.">
        <title>Rhizobial factors required for stem nodule maturation and maintenance in Sesbania rostrata-Azorhizobium caulinodans ORS571 symbiosis.</title>
        <authorList>
            <person name="Suzuki S."/>
            <person name="Aono T."/>
            <person name="Lee KB."/>
            <person name="Suzuki T."/>
            <person name="Liu CT."/>
            <person name="Miwa H."/>
            <person name="Wakao S."/>
            <person name="Iki T."/>
            <person name="Oyaizu H."/>
        </authorList>
    </citation>
    <scope>NUCLEOTIDE SEQUENCE [LARGE SCALE GENOMIC DNA]</scope>
    <source>
        <strain evidence="3">ATCC 43989 / DSM 5975 / JCM 20966 / LMG 6465 / NBRC 14845 / NCIMB 13405 / ORS 571</strain>
    </source>
</reference>
<feature type="transmembrane region" description="Helical" evidence="1">
    <location>
        <begin position="136"/>
        <end position="157"/>
    </location>
</feature>
<keyword evidence="1" id="KW-1133">Transmembrane helix</keyword>
<protein>
    <recommendedName>
        <fullName evidence="4">Na+-dependent transporter</fullName>
    </recommendedName>
</protein>
<feature type="transmembrane region" description="Helical" evidence="1">
    <location>
        <begin position="75"/>
        <end position="99"/>
    </location>
</feature>
<reference evidence="2 3" key="5">
    <citation type="journal article" date="2010" name="Appl. Environ. Microbiol.">
        <title>phrR-like gene praR of Azorhizobium caulinodans ORS571 is essential for symbiosis with Sesbania rostrata and is involved in expression of reb genes.</title>
        <authorList>
            <person name="Akiba N."/>
            <person name="Aono T."/>
            <person name="Toyazaki H."/>
            <person name="Sato S."/>
            <person name="Oyaizu H."/>
        </authorList>
    </citation>
    <scope>NUCLEOTIDE SEQUENCE [LARGE SCALE GENOMIC DNA]</scope>
    <source>
        <strain evidence="3">ATCC 43989 / DSM 5975 / JCM 20966 / LMG 6465 / NBRC 14845 / NCIMB 13405 / ORS 571</strain>
    </source>
</reference>
<evidence type="ECO:0000313" key="2">
    <source>
        <dbReference type="EMBL" id="BAF88236.1"/>
    </source>
</evidence>
<reference evidence="2 3" key="6">
    <citation type="journal article" date="2011" name="Appl. Environ. Microbiol.">
        <title>Involvement of the azorhizobial chromosome partition gene (parA) in the onset of bacteroid differentiation during Sesbania rostrata stem nodule development.</title>
        <authorList>
            <person name="Liu CT."/>
            <person name="Lee KB."/>
            <person name="Wang YS."/>
            <person name="Peng MH."/>
            <person name="Lee KT."/>
            <person name="Suzuki S."/>
            <person name="Suzuki T."/>
            <person name="Oyaizu H."/>
        </authorList>
    </citation>
    <scope>NUCLEOTIDE SEQUENCE [LARGE SCALE GENOMIC DNA]</scope>
    <source>
        <strain evidence="3">ATCC 43989 / DSM 5975 / JCM 20966 / LMG 6465 / NBRC 14845 / NCIMB 13405 / ORS 571</strain>
    </source>
</reference>
<reference evidence="2 3" key="4">
    <citation type="journal article" date="2009" name="Appl. Environ. Microbiol.">
        <title>Comparative genome-wide transcriptional profiling of Azorhizobium caulinodans ORS571 grown under free-living and symbiotic conditions.</title>
        <authorList>
            <person name="Tsukada S."/>
            <person name="Aono T."/>
            <person name="Akiba N."/>
            <person name="Lee KB."/>
            <person name="Liu CT."/>
            <person name="Toyazaki H."/>
            <person name="Oyaizu H."/>
        </authorList>
    </citation>
    <scope>NUCLEOTIDE SEQUENCE [LARGE SCALE GENOMIC DNA]</scope>
    <source>
        <strain evidence="3">ATCC 43989 / DSM 5975 / JCM 20966 / LMG 6465 / NBRC 14845 / NCIMB 13405 / ORS 571</strain>
    </source>
</reference>
<dbReference type="AlphaFoldDB" id="A8I576"/>
<feature type="transmembrane region" description="Helical" evidence="1">
    <location>
        <begin position="105"/>
        <end position="129"/>
    </location>
</feature>
<dbReference type="EMBL" id="AP009384">
    <property type="protein sequence ID" value="BAF88236.1"/>
    <property type="molecule type" value="Genomic_DNA"/>
</dbReference>
<proteinExistence type="predicted"/>
<dbReference type="RefSeq" id="WP_012170765.1">
    <property type="nucleotide sequence ID" value="NC_009937.1"/>
</dbReference>
<sequence>MLPSPLSALPLRLLSALGREGTRAVALSIVIGLVIPPLASLAKPLLTPLVYVMMVASFMRTDLARLRTGRGLGLAVLAVVWIMGLAPALLATVLALGVPVSDPDILLAIVLQVSAPPIMAGPAFAILLGLDPTLPLLVMVLAMLVTPLSAPAIVHALSGAALDLDPLTLTVRLALVLAGTAAVGFGLRTLIGPARLTRWRAPMDGVNVILLALMAVAFMDGITRQFIAEPIRLLGISALAFTVSFGALAAGGLLFRLFAPADQALMIGFSSGLRNMMMLIAAAGGAIPDTTWLYVGLAQFPIYLLPYFMKPVANLIHRHDARTGS</sequence>
<dbReference type="InterPro" id="IPR038770">
    <property type="entry name" value="Na+/solute_symporter_sf"/>
</dbReference>
<dbReference type="KEGG" id="azc:AZC_2238"/>